<keyword evidence="2" id="KW-0812">Transmembrane</keyword>
<feature type="region of interest" description="Disordered" evidence="1">
    <location>
        <begin position="428"/>
        <end position="457"/>
    </location>
</feature>
<feature type="compositionally biased region" description="Basic and acidic residues" evidence="1">
    <location>
        <begin position="428"/>
        <end position="437"/>
    </location>
</feature>
<accession>L2GS98</accession>
<dbReference type="Proteomes" id="UP000011081">
    <property type="component" value="Unassembled WGS sequence"/>
</dbReference>
<dbReference type="VEuPathDB" id="MicrosporidiaDB:VCUG_01969"/>
<evidence type="ECO:0000256" key="1">
    <source>
        <dbReference type="SAM" id="MobiDB-lite"/>
    </source>
</evidence>
<dbReference type="EMBL" id="GL877441">
    <property type="protein sequence ID" value="ELA46536.1"/>
    <property type="molecule type" value="Genomic_DNA"/>
</dbReference>
<keyword evidence="2" id="KW-1133">Transmembrane helix</keyword>
<gene>
    <name evidence="3" type="ORF">VCUG_01969</name>
</gene>
<proteinExistence type="predicted"/>
<evidence type="ECO:0000256" key="2">
    <source>
        <dbReference type="SAM" id="Phobius"/>
    </source>
</evidence>
<dbReference type="HOGENOM" id="CLU_266590_0_0_1"/>
<sequence length="1242" mass="141120">MDKKNGERRNNVPSIGMQPEQQHSQGYFCALLVQYTKGVQEPKRCMKLFLIIILSIVLTKIGVLAVHILIIDHRKFEVCRVRYDVVHSPEAVSFDIRSQYLCPVNVLLTGLHVSFSNNGENVAVLKKEEIILRKNRRLKFDGSLRIESVNGRSMFTGDSKLNMEVVIDAWMHMRVFYVWFRKRVRFRYVLGNGLKQEGVYGACLAGLRIEPELMINLYLGGCELVLPRYMNIRMNEMSFGAVVFDCPCNLVVGKLCVTNGRLVEPVIITFSFSSCTDLWYFLINVYKLMADGDLKESSGLLHILNVKDEQSLVCQQFFNDLLVPFHSIVAVVRRTKREWPKFGLRFYGKGRFYTVAVNVKECNPKNGIEYFHVLYNTNIIPLNIGVEKDYGDEKSAAVRSAAVKMKNGQVMKIDEKCALNEPIHERNVKNSKGDNHAGVDSAPSAVGRYDSGHTNGKSTDTKGAIGIDRLCKVEVIACTRDGARLANYGSIHAEASKKQNWCEKEVLDGIFGTSVFFKIIVEIKSWNNLLRYLMERRSVLLKIRVGTENNKQFACRYDLKNWLLSGLENHIIEYVPPIRMPLKMGALTLRHSVEMRKNIILVHSTSVDGGVCLKCSDDGSKTLKPAEEGPVKCNCENELIWPFVPGHSKRLSIELLFGMYEADFSIKSAFFYDGGRIRARIDCWTKFGKNNLMIGGDTINDLLFSDVVINNERIDKSADQFRKMCIFSCSKVLGHAELRIAGIEKMIRLVTCADKSVLQAGFAIRNIIRMRNRIYLKAVRNTNTCDVAAKICIDFNQSEVTCSQGNVYLYGQNISVAPDFSVLFAVDGDLSFSLCGKCNCHELLEPLISRLTWTKGSWQGARNMCDGKMDVDLSLDISGNTFDLDLGLRPAGGCAKRLQSTENAKQLNHSLPRDPIISWPDTKIRTYFVDKRGDEHPIMLLSISSSYLCCNPFDTVKQKMFSPQNQHKPLRIMLKVFSGNGFRPKEDAMNLQCSFNGQTRATKSVMMNCYFRKFLYKYSHKQFFLFQLVKFISINGSKAVEKGDTLLKLSHWRINNGFDAAFVHGSVHNAVGMFLGFISRLNLGAYPRIARVRLLVNNIKALDVKTNGITLFRIDLSIDHVFELPIRYNTRQIDHVFTVPVRYELHTSEMFSIDKGNVYTAQSSLVDFFRTLDLPIKKGILIRFDRENRNLTIKVKLHPWITVNRQNLPFVVVSESKLRMKLYVCTKAGQSTLIFSARRTDV</sequence>
<organism evidence="3 4">
    <name type="scientific">Vavraia culicis (isolate floridensis)</name>
    <name type="common">Microsporidian parasite</name>
    <dbReference type="NCBI Taxonomy" id="948595"/>
    <lineage>
        <taxon>Eukaryota</taxon>
        <taxon>Fungi</taxon>
        <taxon>Fungi incertae sedis</taxon>
        <taxon>Microsporidia</taxon>
        <taxon>Pleistophoridae</taxon>
        <taxon>Vavraia</taxon>
    </lineage>
</organism>
<reference evidence="4" key="1">
    <citation type="submission" date="2011-03" db="EMBL/GenBank/DDBJ databases">
        <title>The genome sequence of Vavraia culicis strain floridensis.</title>
        <authorList>
            <consortium name="The Broad Institute Genome Sequencing Platform"/>
            <person name="Cuomo C."/>
            <person name="Becnel J."/>
            <person name="Sanscrainte N."/>
            <person name="Young S.K."/>
            <person name="Zeng Q."/>
            <person name="Gargeya S."/>
            <person name="Fitzgerald M."/>
            <person name="Haas B."/>
            <person name="Abouelleil A."/>
            <person name="Alvarado L."/>
            <person name="Arachchi H.M."/>
            <person name="Berlin A."/>
            <person name="Chapman S.B."/>
            <person name="Gearin G."/>
            <person name="Goldberg J."/>
            <person name="Griggs A."/>
            <person name="Gujja S."/>
            <person name="Hansen M."/>
            <person name="Heiman D."/>
            <person name="Howarth C."/>
            <person name="Larimer J."/>
            <person name="Lui A."/>
            <person name="MacDonald P.J.P."/>
            <person name="McCowen C."/>
            <person name="Montmayeur A."/>
            <person name="Murphy C."/>
            <person name="Neiman D."/>
            <person name="Pearson M."/>
            <person name="Priest M."/>
            <person name="Roberts A."/>
            <person name="Saif S."/>
            <person name="Shea T."/>
            <person name="Sisk P."/>
            <person name="Stolte C."/>
            <person name="Sykes S."/>
            <person name="Wortman J."/>
            <person name="Nusbaum C."/>
            <person name="Birren B."/>
        </authorList>
    </citation>
    <scope>NUCLEOTIDE SEQUENCE [LARGE SCALE GENOMIC DNA]</scope>
    <source>
        <strain evidence="4">floridensis</strain>
    </source>
</reference>
<feature type="transmembrane region" description="Helical" evidence="2">
    <location>
        <begin position="48"/>
        <end position="70"/>
    </location>
</feature>
<evidence type="ECO:0000313" key="3">
    <source>
        <dbReference type="EMBL" id="ELA46536.1"/>
    </source>
</evidence>
<dbReference type="GeneID" id="19879838"/>
<dbReference type="AlphaFoldDB" id="L2GS98"/>
<keyword evidence="4" id="KW-1185">Reference proteome</keyword>
<dbReference type="InParanoid" id="L2GS98"/>
<name>L2GS98_VAVCU</name>
<evidence type="ECO:0000313" key="4">
    <source>
        <dbReference type="Proteomes" id="UP000011081"/>
    </source>
</evidence>
<keyword evidence="2" id="KW-0472">Membrane</keyword>
<protein>
    <submittedName>
        <fullName evidence="3">Uncharacterized protein</fullName>
    </submittedName>
</protein>
<dbReference type="RefSeq" id="XP_008074984.1">
    <property type="nucleotide sequence ID" value="XM_008076793.1"/>
</dbReference>